<keyword evidence="2" id="KW-1185">Reference proteome</keyword>
<protein>
    <submittedName>
        <fullName evidence="1">Uncharacterized protein</fullName>
    </submittedName>
</protein>
<reference evidence="1 2" key="1">
    <citation type="submission" date="2018-07" db="EMBL/GenBank/DDBJ databases">
        <title>Motiliproteus coralliicola sp. nov., a bacterium isolated from Coral.</title>
        <authorList>
            <person name="Wang G."/>
        </authorList>
    </citation>
    <scope>NUCLEOTIDE SEQUENCE [LARGE SCALE GENOMIC DNA]</scope>
    <source>
        <strain evidence="1 2">C34</strain>
    </source>
</reference>
<evidence type="ECO:0000313" key="2">
    <source>
        <dbReference type="Proteomes" id="UP000253769"/>
    </source>
</evidence>
<dbReference type="RefSeq" id="WP_133297453.1">
    <property type="nucleotide sequence ID" value="NZ_QQOH01000003.1"/>
</dbReference>
<sequence>MTLQRLRHQMENDVDYLRWRARTHHQSDLELMSHFSDMADSYRRLVPEDQRAKFEEVIERYRAQLT</sequence>
<name>A0A369WJE3_9GAMM</name>
<dbReference type="EMBL" id="QQOH01000003">
    <property type="protein sequence ID" value="RDE19565.1"/>
    <property type="molecule type" value="Genomic_DNA"/>
</dbReference>
<evidence type="ECO:0000313" key="1">
    <source>
        <dbReference type="EMBL" id="RDE19565.1"/>
    </source>
</evidence>
<comment type="caution">
    <text evidence="1">The sequence shown here is derived from an EMBL/GenBank/DDBJ whole genome shotgun (WGS) entry which is preliminary data.</text>
</comment>
<dbReference type="Proteomes" id="UP000253769">
    <property type="component" value="Unassembled WGS sequence"/>
</dbReference>
<organism evidence="1 2">
    <name type="scientific">Motiliproteus coralliicola</name>
    <dbReference type="NCBI Taxonomy" id="2283196"/>
    <lineage>
        <taxon>Bacteria</taxon>
        <taxon>Pseudomonadati</taxon>
        <taxon>Pseudomonadota</taxon>
        <taxon>Gammaproteobacteria</taxon>
        <taxon>Oceanospirillales</taxon>
        <taxon>Oceanospirillaceae</taxon>
        <taxon>Motiliproteus</taxon>
    </lineage>
</organism>
<dbReference type="AlphaFoldDB" id="A0A369WJE3"/>
<proteinExistence type="predicted"/>
<accession>A0A369WJE3</accession>
<gene>
    <name evidence="1" type="ORF">DV711_11795</name>
</gene>